<dbReference type="GO" id="GO:0140114">
    <property type="term" value="P:cellular detoxification of fluoride"/>
    <property type="evidence" value="ECO:0007669"/>
    <property type="project" value="UniProtKB-UniRule"/>
</dbReference>
<dbReference type="Pfam" id="PF02537">
    <property type="entry name" value="CRCB"/>
    <property type="match status" value="1"/>
</dbReference>
<comment type="activity regulation">
    <text evidence="10">Na(+) is not transported, but it plays an essential structural role and its presence is essential for fluoride channel function.</text>
</comment>
<keyword evidence="10" id="KW-0915">Sodium</keyword>
<proteinExistence type="inferred from homology"/>
<dbReference type="HAMAP" id="MF_00454">
    <property type="entry name" value="FluC"/>
    <property type="match status" value="1"/>
</dbReference>
<comment type="similarity">
    <text evidence="7 10">Belongs to the fluoride channel Fluc/FEX (TC 1.A.43) family.</text>
</comment>
<evidence type="ECO:0000256" key="4">
    <source>
        <dbReference type="ARBA" id="ARBA00022989"/>
    </source>
</evidence>
<keyword evidence="6 10" id="KW-0407">Ion channel</keyword>
<keyword evidence="5 10" id="KW-0472">Membrane</keyword>
<comment type="function">
    <text evidence="9 10">Fluoride-specific ion channel. Important for reducing fluoride concentration in the cell, thus reducing its toxicity.</text>
</comment>
<keyword evidence="10" id="KW-0479">Metal-binding</keyword>
<evidence type="ECO:0000256" key="1">
    <source>
        <dbReference type="ARBA" id="ARBA00004651"/>
    </source>
</evidence>
<dbReference type="GO" id="GO:0046872">
    <property type="term" value="F:metal ion binding"/>
    <property type="evidence" value="ECO:0007669"/>
    <property type="project" value="UniProtKB-KW"/>
</dbReference>
<evidence type="ECO:0000256" key="10">
    <source>
        <dbReference type="HAMAP-Rule" id="MF_00454"/>
    </source>
</evidence>
<dbReference type="EMBL" id="JACHDR010000001">
    <property type="protein sequence ID" value="MBB5513877.1"/>
    <property type="molecule type" value="Genomic_DNA"/>
</dbReference>
<dbReference type="Proteomes" id="UP000580797">
    <property type="component" value="Unassembled WGS sequence"/>
</dbReference>
<dbReference type="InterPro" id="IPR003691">
    <property type="entry name" value="FluC"/>
</dbReference>
<evidence type="ECO:0000256" key="3">
    <source>
        <dbReference type="ARBA" id="ARBA00022692"/>
    </source>
</evidence>
<evidence type="ECO:0000313" key="12">
    <source>
        <dbReference type="Proteomes" id="UP000580797"/>
    </source>
</evidence>
<keyword evidence="10" id="KW-0406">Ion transport</keyword>
<reference evidence="11 12" key="1">
    <citation type="submission" date="2020-08" db="EMBL/GenBank/DDBJ databases">
        <title>Sequencing the genomes of 1000 actinobacteria strains.</title>
        <authorList>
            <person name="Klenk H.-P."/>
        </authorList>
    </citation>
    <scope>NUCLEOTIDE SEQUENCE [LARGE SCALE GENOMIC DNA]</scope>
    <source>
        <strain evidence="11 12">DSM 105783</strain>
    </source>
</reference>
<feature type="binding site" evidence="10">
    <location>
        <position position="96"/>
    </location>
    <ligand>
        <name>Na(+)</name>
        <dbReference type="ChEBI" id="CHEBI:29101"/>
        <note>structural</note>
    </ligand>
</feature>
<organism evidence="11 12">
    <name type="scientific">Neomicrococcus aestuarii</name>
    <dbReference type="NCBI Taxonomy" id="556325"/>
    <lineage>
        <taxon>Bacteria</taxon>
        <taxon>Bacillati</taxon>
        <taxon>Actinomycetota</taxon>
        <taxon>Actinomycetes</taxon>
        <taxon>Micrococcales</taxon>
        <taxon>Micrococcaceae</taxon>
        <taxon>Neomicrococcus</taxon>
    </lineage>
</organism>
<name>A0A7W8X145_9MICC</name>
<keyword evidence="10" id="KW-0813">Transport</keyword>
<evidence type="ECO:0000313" key="11">
    <source>
        <dbReference type="EMBL" id="MBB5513877.1"/>
    </source>
</evidence>
<feature type="transmembrane region" description="Helical" evidence="10">
    <location>
        <begin position="113"/>
        <end position="136"/>
    </location>
</feature>
<dbReference type="InterPro" id="IPR036259">
    <property type="entry name" value="MFS_trans_sf"/>
</dbReference>
<dbReference type="RefSeq" id="WP_183666329.1">
    <property type="nucleotide sequence ID" value="NZ_BAAARH010000020.1"/>
</dbReference>
<evidence type="ECO:0000256" key="7">
    <source>
        <dbReference type="ARBA" id="ARBA00035120"/>
    </source>
</evidence>
<evidence type="ECO:0000256" key="2">
    <source>
        <dbReference type="ARBA" id="ARBA00022475"/>
    </source>
</evidence>
<comment type="caution">
    <text evidence="11">The sequence shown here is derived from an EMBL/GenBank/DDBJ whole genome shotgun (WGS) entry which is preliminary data.</text>
</comment>
<sequence>MPTPASPRPTPAQPAAHGWAELRRRSGEIPWVLAGGFLGTLARYCLGFLGDPLWILIAINCVGCFLLGTIFALRRENRLSPRDYAFWGTGVVGSFTTFSGVMVLLAVPAAHLLTWLAVIASIVVGILLALVGSWLVRRIANTQQDLEQDRGVAS</sequence>
<dbReference type="GO" id="GO:0005886">
    <property type="term" value="C:plasma membrane"/>
    <property type="evidence" value="ECO:0007669"/>
    <property type="project" value="UniProtKB-SubCell"/>
</dbReference>
<evidence type="ECO:0000256" key="5">
    <source>
        <dbReference type="ARBA" id="ARBA00023136"/>
    </source>
</evidence>
<comment type="subcellular location">
    <subcellularLocation>
        <location evidence="1 10">Cell membrane</location>
        <topology evidence="1 10">Multi-pass membrane protein</topology>
    </subcellularLocation>
</comment>
<accession>A0A7W8X145</accession>
<dbReference type="GO" id="GO:0062054">
    <property type="term" value="F:fluoride channel activity"/>
    <property type="evidence" value="ECO:0007669"/>
    <property type="project" value="UniProtKB-UniRule"/>
</dbReference>
<dbReference type="AlphaFoldDB" id="A0A7W8X145"/>
<keyword evidence="3 10" id="KW-0812">Transmembrane</keyword>
<feature type="binding site" evidence="10">
    <location>
        <position position="93"/>
    </location>
    <ligand>
        <name>Na(+)</name>
        <dbReference type="ChEBI" id="CHEBI:29101"/>
        <note>structural</note>
    </ligand>
</feature>
<comment type="catalytic activity">
    <reaction evidence="8">
        <text>fluoride(in) = fluoride(out)</text>
        <dbReference type="Rhea" id="RHEA:76159"/>
        <dbReference type="ChEBI" id="CHEBI:17051"/>
    </reaction>
    <physiologicalReaction direction="left-to-right" evidence="8">
        <dbReference type="Rhea" id="RHEA:76160"/>
    </physiologicalReaction>
</comment>
<keyword evidence="4 10" id="KW-1133">Transmembrane helix</keyword>
<evidence type="ECO:0000256" key="9">
    <source>
        <dbReference type="ARBA" id="ARBA00049940"/>
    </source>
</evidence>
<feature type="transmembrane region" description="Helical" evidence="10">
    <location>
        <begin position="85"/>
        <end position="107"/>
    </location>
</feature>
<protein>
    <recommendedName>
        <fullName evidence="10">Fluoride-specific ion channel FluC</fullName>
    </recommendedName>
</protein>
<dbReference type="SUPFAM" id="SSF103473">
    <property type="entry name" value="MFS general substrate transporter"/>
    <property type="match status" value="1"/>
</dbReference>
<gene>
    <name evidence="10" type="primary">fluC</name>
    <name evidence="10" type="synonym">crcB</name>
    <name evidence="11" type="ORF">HD598_002564</name>
</gene>
<feature type="transmembrane region" description="Helical" evidence="10">
    <location>
        <begin position="55"/>
        <end position="73"/>
    </location>
</feature>
<evidence type="ECO:0000256" key="6">
    <source>
        <dbReference type="ARBA" id="ARBA00023303"/>
    </source>
</evidence>
<evidence type="ECO:0000256" key="8">
    <source>
        <dbReference type="ARBA" id="ARBA00035585"/>
    </source>
</evidence>
<keyword evidence="2 10" id="KW-1003">Cell membrane</keyword>